<evidence type="ECO:0000313" key="12">
    <source>
        <dbReference type="EMBL" id="STQ90683.1"/>
    </source>
</evidence>
<reference evidence="13 15" key="2">
    <citation type="submission" date="2019-03" db="EMBL/GenBank/DDBJ databases">
        <title>Genomic Encyclopedia of Type Strains, Phase IV (KMG-IV): sequencing the most valuable type-strain genomes for metagenomic binning, comparative biology and taxonomic classification.</title>
        <authorList>
            <person name="Goeker M."/>
        </authorList>
    </citation>
    <scope>NUCLEOTIDE SEQUENCE [LARGE SCALE GENOMIC DNA]</scope>
    <source>
        <strain evidence="13 15">DSM 3764</strain>
    </source>
</reference>
<sequence>MNILKFGLFFSLICISCGVNAAVGLDRTRLIYNEQSKSVSVNIQNQNKELPFLAQSWLENAAHEKADIPFAVLPPLQRLEPNSSSLVRFEKTAAVSLLPQDRESVFYFNLREIPPKSDKPNVMQIALQTQIKMFYRPLGVIPAEGDVWQEQLTFSKTDSGYKVNNPTALHITVTGLSKNMKEDSVSGFEGFMAPPKKELDIKLKENNLSHFFITYVDDFGGHPELKFICQKGGLCVAEKKSSIK</sequence>
<evidence type="ECO:0000256" key="6">
    <source>
        <dbReference type="ARBA" id="ARBA00023186"/>
    </source>
</evidence>
<keyword evidence="4 9" id="KW-0732">Signal</keyword>
<dbReference type="Pfam" id="PF00345">
    <property type="entry name" value="PapD_N"/>
    <property type="match status" value="1"/>
</dbReference>
<dbReference type="AlphaFoldDB" id="A0A377Q6Y6"/>
<evidence type="ECO:0000259" key="10">
    <source>
        <dbReference type="Pfam" id="PF00345"/>
    </source>
</evidence>
<evidence type="ECO:0000313" key="15">
    <source>
        <dbReference type="Proteomes" id="UP000295794"/>
    </source>
</evidence>
<organism evidence="12 14">
    <name type="scientific">Iodobacter fluviatilis</name>
    <dbReference type="NCBI Taxonomy" id="537"/>
    <lineage>
        <taxon>Bacteria</taxon>
        <taxon>Pseudomonadati</taxon>
        <taxon>Pseudomonadota</taxon>
        <taxon>Betaproteobacteria</taxon>
        <taxon>Neisseriales</taxon>
        <taxon>Chitinibacteraceae</taxon>
        <taxon>Iodobacter</taxon>
    </lineage>
</organism>
<dbReference type="FunFam" id="2.60.40.10:FF:000458">
    <property type="entry name" value="Molecular chaperone FimC"/>
    <property type="match status" value="1"/>
</dbReference>
<keyword evidence="6 8" id="KW-0143">Chaperone</keyword>
<dbReference type="PANTHER" id="PTHR30251:SF5">
    <property type="entry name" value="FIMBRIAL CHAPARONE PROTEIN"/>
    <property type="match status" value="1"/>
</dbReference>
<evidence type="ECO:0000256" key="5">
    <source>
        <dbReference type="ARBA" id="ARBA00022764"/>
    </source>
</evidence>
<dbReference type="SUPFAM" id="SSF49354">
    <property type="entry name" value="PapD-like"/>
    <property type="match status" value="1"/>
</dbReference>
<feature type="signal peptide" evidence="9">
    <location>
        <begin position="1"/>
        <end position="21"/>
    </location>
</feature>
<comment type="subcellular location">
    <subcellularLocation>
        <location evidence="1 8">Periplasm</location>
    </subcellularLocation>
</comment>
<dbReference type="InterPro" id="IPR036316">
    <property type="entry name" value="Pili_assmbl_chap_C_dom_sf"/>
</dbReference>
<evidence type="ECO:0000313" key="14">
    <source>
        <dbReference type="Proteomes" id="UP000255108"/>
    </source>
</evidence>
<dbReference type="PANTHER" id="PTHR30251">
    <property type="entry name" value="PILUS ASSEMBLY CHAPERONE"/>
    <property type="match status" value="1"/>
</dbReference>
<proteinExistence type="inferred from homology"/>
<reference evidence="12 14" key="1">
    <citation type="submission" date="2018-06" db="EMBL/GenBank/DDBJ databases">
        <authorList>
            <consortium name="Pathogen Informatics"/>
            <person name="Doyle S."/>
        </authorList>
    </citation>
    <scope>NUCLEOTIDE SEQUENCE [LARGE SCALE GENOMIC DNA]</scope>
    <source>
        <strain evidence="12 14">NCTC11159</strain>
    </source>
</reference>
<evidence type="ECO:0000256" key="3">
    <source>
        <dbReference type="ARBA" id="ARBA00022558"/>
    </source>
</evidence>
<dbReference type="InterPro" id="IPR008962">
    <property type="entry name" value="PapD-like_sf"/>
</dbReference>
<dbReference type="InterPro" id="IPR016148">
    <property type="entry name" value="Pili_assmbl_chaperone_C"/>
</dbReference>
<dbReference type="RefSeq" id="WP_115226968.1">
    <property type="nucleotide sequence ID" value="NZ_CAWOLO010000002.1"/>
</dbReference>
<name>A0A377Q6Y6_9NEIS</name>
<protein>
    <submittedName>
        <fullName evidence="12">Chaperone protein papD</fullName>
    </submittedName>
    <submittedName>
        <fullName evidence="13">P pilus assembly chaperone PapD</fullName>
    </submittedName>
</protein>
<gene>
    <name evidence="12" type="primary">papD</name>
    <name evidence="13" type="ORF">EV682_102225</name>
    <name evidence="12" type="ORF">NCTC11159_01750</name>
</gene>
<dbReference type="Proteomes" id="UP000295794">
    <property type="component" value="Unassembled WGS sequence"/>
</dbReference>
<accession>A0A377Q6Y6</accession>
<evidence type="ECO:0000313" key="13">
    <source>
        <dbReference type="EMBL" id="TCU89313.1"/>
    </source>
</evidence>
<dbReference type="InterPro" id="IPR018046">
    <property type="entry name" value="Pili_assmbl_chaperone_CS"/>
</dbReference>
<feature type="domain" description="Pili assembly chaperone C-terminal" evidence="11">
    <location>
        <begin position="163"/>
        <end position="222"/>
    </location>
</feature>
<evidence type="ECO:0000256" key="9">
    <source>
        <dbReference type="SAM" id="SignalP"/>
    </source>
</evidence>
<dbReference type="EMBL" id="UGHR01000001">
    <property type="protein sequence ID" value="STQ90683.1"/>
    <property type="molecule type" value="Genomic_DNA"/>
</dbReference>
<dbReference type="InterPro" id="IPR016147">
    <property type="entry name" value="Pili_assmbl_chaperone_N"/>
</dbReference>
<keyword evidence="5" id="KW-0574">Periplasm</keyword>
<feature type="domain" description="Pili assembly chaperone N-terminal" evidence="10">
    <location>
        <begin position="23"/>
        <end position="139"/>
    </location>
</feature>
<dbReference type="PROSITE" id="PS00635">
    <property type="entry name" value="PILI_CHAPERONE"/>
    <property type="match status" value="1"/>
</dbReference>
<dbReference type="OrthoDB" id="9131059at2"/>
<keyword evidence="15" id="KW-1185">Reference proteome</keyword>
<comment type="similarity">
    <text evidence="2 8">Belongs to the periplasmic pilus chaperone family.</text>
</comment>
<evidence type="ECO:0000256" key="2">
    <source>
        <dbReference type="ARBA" id="ARBA00007399"/>
    </source>
</evidence>
<dbReference type="InterPro" id="IPR001829">
    <property type="entry name" value="Pili_assmbl_chaperone_bac"/>
</dbReference>
<evidence type="ECO:0000259" key="11">
    <source>
        <dbReference type="Pfam" id="PF02753"/>
    </source>
</evidence>
<evidence type="ECO:0000256" key="8">
    <source>
        <dbReference type="RuleBase" id="RU003918"/>
    </source>
</evidence>
<dbReference type="GO" id="GO:0030288">
    <property type="term" value="C:outer membrane-bounded periplasmic space"/>
    <property type="evidence" value="ECO:0007669"/>
    <property type="project" value="InterPro"/>
</dbReference>
<dbReference type="Proteomes" id="UP000255108">
    <property type="component" value="Unassembled WGS sequence"/>
</dbReference>
<evidence type="ECO:0000256" key="4">
    <source>
        <dbReference type="ARBA" id="ARBA00022729"/>
    </source>
</evidence>
<evidence type="ECO:0000256" key="1">
    <source>
        <dbReference type="ARBA" id="ARBA00004418"/>
    </source>
</evidence>
<dbReference type="EMBL" id="SMBT01000002">
    <property type="protein sequence ID" value="TCU89313.1"/>
    <property type="molecule type" value="Genomic_DNA"/>
</dbReference>
<evidence type="ECO:0000256" key="7">
    <source>
        <dbReference type="ARBA" id="ARBA00023319"/>
    </source>
</evidence>
<keyword evidence="7" id="KW-0393">Immunoglobulin domain</keyword>
<dbReference type="PRINTS" id="PR00969">
    <property type="entry name" value="CHAPERONPILI"/>
</dbReference>
<feature type="chain" id="PRO_5017044675" evidence="9">
    <location>
        <begin position="22"/>
        <end position="244"/>
    </location>
</feature>
<dbReference type="SUPFAM" id="SSF49584">
    <property type="entry name" value="Periplasmic chaperone C-domain"/>
    <property type="match status" value="1"/>
</dbReference>
<dbReference type="InterPro" id="IPR013783">
    <property type="entry name" value="Ig-like_fold"/>
</dbReference>
<dbReference type="InterPro" id="IPR050643">
    <property type="entry name" value="Periplasmic_pilus_chap"/>
</dbReference>
<dbReference type="GO" id="GO:0071555">
    <property type="term" value="P:cell wall organization"/>
    <property type="evidence" value="ECO:0007669"/>
    <property type="project" value="InterPro"/>
</dbReference>
<dbReference type="Pfam" id="PF02753">
    <property type="entry name" value="PapD_C"/>
    <property type="match status" value="1"/>
</dbReference>
<dbReference type="Gene3D" id="2.60.40.10">
    <property type="entry name" value="Immunoglobulins"/>
    <property type="match status" value="2"/>
</dbReference>
<keyword evidence="3" id="KW-1029">Fimbrium biogenesis</keyword>